<feature type="domain" description="GATA-type" evidence="8">
    <location>
        <begin position="314"/>
        <end position="372"/>
    </location>
</feature>
<dbReference type="AlphaFoldDB" id="A0A397T7Q1"/>
<evidence type="ECO:0000256" key="7">
    <source>
        <dbReference type="SAM" id="MobiDB-lite"/>
    </source>
</evidence>
<dbReference type="GO" id="GO:0000122">
    <property type="term" value="P:negative regulation of transcription by RNA polymerase II"/>
    <property type="evidence" value="ECO:0007669"/>
    <property type="project" value="TreeGrafter"/>
</dbReference>
<proteinExistence type="predicted"/>
<comment type="subcellular location">
    <subcellularLocation>
        <location evidence="1">Nucleus</location>
    </subcellularLocation>
</comment>
<accession>A0A397T7Q1</accession>
<feature type="compositionally biased region" description="Low complexity" evidence="7">
    <location>
        <begin position="11"/>
        <end position="22"/>
    </location>
</feature>
<evidence type="ECO:0000256" key="1">
    <source>
        <dbReference type="ARBA" id="ARBA00004123"/>
    </source>
</evidence>
<dbReference type="PROSITE" id="PS50114">
    <property type="entry name" value="GATA_ZN_FINGER_2"/>
    <property type="match status" value="2"/>
</dbReference>
<sequence length="413" mass="46320">MSATDPKFPELSSPNSLSSNSPAQENGQFNETDSNYSGTSSTSDDENQKIVPTSLSLHKICNIIQKPSPAIKSQKLKKKSVSQDESNAMPDNVVSNNSKFNERTSTYEENFTCDKDFNERKNDESISPTDNVHYEENYEPRLSNQTNSQYATKPVYGQIFYQTKMLPVSSGVSIQCTNPLCSQCQFITTPHHINLPSTSSTSVASGTLPVPIQYYFSLANNDLYSSFVTPSSVYISPSSTPNYLPQKQQLKSEIPISPDNLTLYQPTTPSDTELNQAEYSDYTNQQSKKKRRRKTKITTNEPIDSYENEHTTNSGEIHRCSNCGARDSPAWRRDLRGEALLCNACGLYLKVKGRHRPTKIGADGEIRLAKPRRTSKQKCQNCDALEICWRGHKGEKLCDSCGLFLKQHGYNRP</sequence>
<dbReference type="GO" id="GO:0045944">
    <property type="term" value="P:positive regulation of transcription by RNA polymerase II"/>
    <property type="evidence" value="ECO:0007669"/>
    <property type="project" value="TreeGrafter"/>
</dbReference>
<feature type="region of interest" description="Disordered" evidence="7">
    <location>
        <begin position="1"/>
        <end position="48"/>
    </location>
</feature>
<dbReference type="Gene3D" id="3.30.50.10">
    <property type="entry name" value="Erythroid Transcription Factor GATA-1, subunit A"/>
    <property type="match status" value="2"/>
</dbReference>
<dbReference type="GO" id="GO:0045165">
    <property type="term" value="P:cell fate commitment"/>
    <property type="evidence" value="ECO:0007669"/>
    <property type="project" value="TreeGrafter"/>
</dbReference>
<dbReference type="InterPro" id="IPR000679">
    <property type="entry name" value="Znf_GATA"/>
</dbReference>
<evidence type="ECO:0000256" key="2">
    <source>
        <dbReference type="ARBA" id="ARBA00022723"/>
    </source>
</evidence>
<gene>
    <name evidence="9" type="ORF">C1645_822448</name>
</gene>
<feature type="domain" description="GATA-type" evidence="8">
    <location>
        <begin position="373"/>
        <end position="413"/>
    </location>
</feature>
<evidence type="ECO:0000313" key="10">
    <source>
        <dbReference type="Proteomes" id="UP000265703"/>
    </source>
</evidence>
<dbReference type="InterPro" id="IPR039355">
    <property type="entry name" value="Transcription_factor_GATA"/>
</dbReference>
<dbReference type="InterPro" id="IPR013088">
    <property type="entry name" value="Znf_NHR/GATA"/>
</dbReference>
<dbReference type="PROSITE" id="PS00344">
    <property type="entry name" value="GATA_ZN_FINGER_1"/>
    <property type="match status" value="1"/>
</dbReference>
<dbReference type="PANTHER" id="PTHR10071:SF281">
    <property type="entry name" value="BOX A-BINDING FACTOR-RELATED"/>
    <property type="match status" value="1"/>
</dbReference>
<dbReference type="OrthoDB" id="515401at2759"/>
<evidence type="ECO:0000313" key="9">
    <source>
        <dbReference type="EMBL" id="RIA91141.1"/>
    </source>
</evidence>
<keyword evidence="4" id="KW-0862">Zinc</keyword>
<name>A0A397T7Q1_9GLOM</name>
<evidence type="ECO:0000256" key="6">
    <source>
        <dbReference type="PROSITE-ProRule" id="PRU00094"/>
    </source>
</evidence>
<evidence type="ECO:0000256" key="5">
    <source>
        <dbReference type="ARBA" id="ARBA00023242"/>
    </source>
</evidence>
<protein>
    <recommendedName>
        <fullName evidence="8">GATA-type domain-containing protein</fullName>
    </recommendedName>
</protein>
<dbReference type="STRING" id="658196.A0A397T7Q1"/>
<comment type="caution">
    <text evidence="9">The sequence shown here is derived from an EMBL/GenBank/DDBJ whole genome shotgun (WGS) entry which is preliminary data.</text>
</comment>
<dbReference type="Proteomes" id="UP000265703">
    <property type="component" value="Unassembled WGS sequence"/>
</dbReference>
<dbReference type="EMBL" id="QKYT01000161">
    <property type="protein sequence ID" value="RIA91141.1"/>
    <property type="molecule type" value="Genomic_DNA"/>
</dbReference>
<dbReference type="GO" id="GO:0000981">
    <property type="term" value="F:DNA-binding transcription factor activity, RNA polymerase II-specific"/>
    <property type="evidence" value="ECO:0007669"/>
    <property type="project" value="TreeGrafter"/>
</dbReference>
<feature type="region of interest" description="Disordered" evidence="7">
    <location>
        <begin position="71"/>
        <end position="98"/>
    </location>
</feature>
<feature type="compositionally biased region" description="Polar residues" evidence="7">
    <location>
        <begin position="259"/>
        <end position="286"/>
    </location>
</feature>
<evidence type="ECO:0000259" key="8">
    <source>
        <dbReference type="PROSITE" id="PS50114"/>
    </source>
</evidence>
<evidence type="ECO:0000256" key="4">
    <source>
        <dbReference type="ARBA" id="ARBA00022833"/>
    </source>
</evidence>
<organism evidence="9 10">
    <name type="scientific">Glomus cerebriforme</name>
    <dbReference type="NCBI Taxonomy" id="658196"/>
    <lineage>
        <taxon>Eukaryota</taxon>
        <taxon>Fungi</taxon>
        <taxon>Fungi incertae sedis</taxon>
        <taxon>Mucoromycota</taxon>
        <taxon>Glomeromycotina</taxon>
        <taxon>Glomeromycetes</taxon>
        <taxon>Glomerales</taxon>
        <taxon>Glomeraceae</taxon>
        <taxon>Glomus</taxon>
    </lineage>
</organism>
<reference evidence="9 10" key="1">
    <citation type="submission" date="2018-06" db="EMBL/GenBank/DDBJ databases">
        <title>Comparative genomics reveals the genomic features of Rhizophagus irregularis, R. cerebriforme, R. diaphanum and Gigaspora rosea, and their symbiotic lifestyle signature.</title>
        <authorList>
            <person name="Morin E."/>
            <person name="San Clemente H."/>
            <person name="Chen E.C.H."/>
            <person name="De La Providencia I."/>
            <person name="Hainaut M."/>
            <person name="Kuo A."/>
            <person name="Kohler A."/>
            <person name="Murat C."/>
            <person name="Tang N."/>
            <person name="Roy S."/>
            <person name="Loubradou J."/>
            <person name="Henrissat B."/>
            <person name="Grigoriev I.V."/>
            <person name="Corradi N."/>
            <person name="Roux C."/>
            <person name="Martin F.M."/>
        </authorList>
    </citation>
    <scope>NUCLEOTIDE SEQUENCE [LARGE SCALE GENOMIC DNA]</scope>
    <source>
        <strain evidence="9 10">DAOM 227022</strain>
    </source>
</reference>
<dbReference type="SMART" id="SM00401">
    <property type="entry name" value="ZnF_GATA"/>
    <property type="match status" value="1"/>
</dbReference>
<keyword evidence="5" id="KW-0539">Nucleus</keyword>
<dbReference type="GO" id="GO:0005634">
    <property type="term" value="C:nucleus"/>
    <property type="evidence" value="ECO:0007669"/>
    <property type="project" value="UniProtKB-SubCell"/>
</dbReference>
<dbReference type="GO" id="GO:0000978">
    <property type="term" value="F:RNA polymerase II cis-regulatory region sequence-specific DNA binding"/>
    <property type="evidence" value="ECO:0007669"/>
    <property type="project" value="TreeGrafter"/>
</dbReference>
<dbReference type="Pfam" id="PF00320">
    <property type="entry name" value="GATA"/>
    <property type="match status" value="1"/>
</dbReference>
<feature type="compositionally biased region" description="Basic and acidic residues" evidence="7">
    <location>
        <begin position="115"/>
        <end position="124"/>
    </location>
</feature>
<keyword evidence="3 6" id="KW-0863">Zinc-finger</keyword>
<dbReference type="CDD" id="cd00202">
    <property type="entry name" value="ZnF_GATA"/>
    <property type="match status" value="1"/>
</dbReference>
<keyword evidence="2" id="KW-0479">Metal-binding</keyword>
<keyword evidence="10" id="KW-1185">Reference proteome</keyword>
<feature type="compositionally biased region" description="Basic residues" evidence="7">
    <location>
        <begin position="287"/>
        <end position="296"/>
    </location>
</feature>
<dbReference type="SUPFAM" id="SSF57716">
    <property type="entry name" value="Glucocorticoid receptor-like (DNA-binding domain)"/>
    <property type="match status" value="1"/>
</dbReference>
<feature type="region of interest" description="Disordered" evidence="7">
    <location>
        <begin position="115"/>
        <end position="134"/>
    </location>
</feature>
<dbReference type="PANTHER" id="PTHR10071">
    <property type="entry name" value="TRANSCRIPTION FACTOR GATA FAMILY MEMBER"/>
    <property type="match status" value="1"/>
</dbReference>
<feature type="region of interest" description="Disordered" evidence="7">
    <location>
        <begin position="258"/>
        <end position="315"/>
    </location>
</feature>
<evidence type="ECO:0000256" key="3">
    <source>
        <dbReference type="ARBA" id="ARBA00022771"/>
    </source>
</evidence>
<dbReference type="GO" id="GO:0008270">
    <property type="term" value="F:zinc ion binding"/>
    <property type="evidence" value="ECO:0007669"/>
    <property type="project" value="UniProtKB-KW"/>
</dbReference>
<feature type="compositionally biased region" description="Polar residues" evidence="7">
    <location>
        <begin position="23"/>
        <end position="42"/>
    </location>
</feature>